<dbReference type="InterPro" id="IPR010998">
    <property type="entry name" value="Integrase_recombinase_N"/>
</dbReference>
<evidence type="ECO:0000256" key="4">
    <source>
        <dbReference type="ARBA" id="ARBA00023172"/>
    </source>
</evidence>
<dbReference type="Pfam" id="PF13356">
    <property type="entry name" value="Arm-DNA-bind_3"/>
    <property type="match status" value="1"/>
</dbReference>
<dbReference type="Gene3D" id="1.10.150.130">
    <property type="match status" value="1"/>
</dbReference>
<dbReference type="InterPro" id="IPR044068">
    <property type="entry name" value="CB"/>
</dbReference>
<dbReference type="GO" id="GO:0003677">
    <property type="term" value="F:DNA binding"/>
    <property type="evidence" value="ECO:0007669"/>
    <property type="project" value="UniProtKB-UniRule"/>
</dbReference>
<evidence type="ECO:0000256" key="5">
    <source>
        <dbReference type="PROSITE-ProRule" id="PRU01248"/>
    </source>
</evidence>
<evidence type="ECO:0000313" key="9">
    <source>
        <dbReference type="Proteomes" id="UP000248330"/>
    </source>
</evidence>
<evidence type="ECO:0000256" key="2">
    <source>
        <dbReference type="ARBA" id="ARBA00022908"/>
    </source>
</evidence>
<dbReference type="InterPro" id="IPR038488">
    <property type="entry name" value="Integrase_DNA-bd_sf"/>
</dbReference>
<dbReference type="InterPro" id="IPR002104">
    <property type="entry name" value="Integrase_catalytic"/>
</dbReference>
<evidence type="ECO:0000259" key="7">
    <source>
        <dbReference type="PROSITE" id="PS51900"/>
    </source>
</evidence>
<dbReference type="OrthoDB" id="9795573at2"/>
<dbReference type="Gene3D" id="3.30.160.390">
    <property type="entry name" value="Integrase, DNA-binding domain"/>
    <property type="match status" value="1"/>
</dbReference>
<dbReference type="Pfam" id="PF00589">
    <property type="entry name" value="Phage_integrase"/>
    <property type="match status" value="1"/>
</dbReference>
<evidence type="ECO:0000313" key="8">
    <source>
        <dbReference type="EMBL" id="PXV67687.1"/>
    </source>
</evidence>
<evidence type="ECO:0000256" key="1">
    <source>
        <dbReference type="ARBA" id="ARBA00008857"/>
    </source>
</evidence>
<dbReference type="Gene3D" id="1.10.443.10">
    <property type="entry name" value="Intergrase catalytic core"/>
    <property type="match status" value="1"/>
</dbReference>
<dbReference type="PANTHER" id="PTHR30629">
    <property type="entry name" value="PROPHAGE INTEGRASE"/>
    <property type="match status" value="1"/>
</dbReference>
<dbReference type="Proteomes" id="UP000248330">
    <property type="component" value="Unassembled WGS sequence"/>
</dbReference>
<comment type="similarity">
    <text evidence="1">Belongs to the 'phage' integrase family.</text>
</comment>
<proteinExistence type="inferred from homology"/>
<dbReference type="EMBL" id="QICN01000005">
    <property type="protein sequence ID" value="PXV67687.1"/>
    <property type="molecule type" value="Genomic_DNA"/>
</dbReference>
<dbReference type="AlphaFoldDB" id="A0A318E7L9"/>
<evidence type="ECO:0000256" key="3">
    <source>
        <dbReference type="ARBA" id="ARBA00023125"/>
    </source>
</evidence>
<dbReference type="PANTHER" id="PTHR30629:SF2">
    <property type="entry name" value="PROPHAGE INTEGRASE INTS-RELATED"/>
    <property type="match status" value="1"/>
</dbReference>
<keyword evidence="3 5" id="KW-0238">DNA-binding</keyword>
<dbReference type="InterPro" id="IPR025166">
    <property type="entry name" value="Integrase_DNA_bind_dom"/>
</dbReference>
<dbReference type="CDD" id="cd00801">
    <property type="entry name" value="INT_P4_C"/>
    <property type="match status" value="1"/>
</dbReference>
<dbReference type="InterPro" id="IPR011010">
    <property type="entry name" value="DNA_brk_join_enz"/>
</dbReference>
<dbReference type="PROSITE" id="PS51898">
    <property type="entry name" value="TYR_RECOMBINASE"/>
    <property type="match status" value="1"/>
</dbReference>
<evidence type="ECO:0000259" key="6">
    <source>
        <dbReference type="PROSITE" id="PS51898"/>
    </source>
</evidence>
<comment type="caution">
    <text evidence="8">The sequence shown here is derived from an EMBL/GenBank/DDBJ whole genome shotgun (WGS) entry which is preliminary data.</text>
</comment>
<dbReference type="InterPro" id="IPR013762">
    <property type="entry name" value="Integrase-like_cat_sf"/>
</dbReference>
<sequence>MKLTDTLIRNAKPKGKPYKLPRELGLFLLVNPNGAKWWRFAYTSGGKEQLLSLGVYPDVSLSLARQRRDEARKLLAEGVNPSEHRREVREAAKIAAQHTFGAIAEMWFAAEIDNKSETYRASVRRTLDRDILPYVGKRAIREISARELLVVLNRIKERGAEETSRRARVNIGQVFRYAIREAMAENDPTLALRGERRRTPKRNFAAFTDPADVSRLMQAIYGYRGTPEIRAALKLSAMLFQRPGEIRRMQWSEIDFDAAQWRYVVSKTNTPHIVPLSAQALEVLRDLQPLTDRGLSLQPNAPRYVFPSPRSRLRPMSENGVRQALRNMGFTNDEMTAHGFRAMARSLLAEQGWKPEAIERQLAHKASGPLGAAYDRAAYLNERKAMMQAWADYLDTLRTRVNVVPLRAA</sequence>
<dbReference type="InterPro" id="IPR050808">
    <property type="entry name" value="Phage_Integrase"/>
</dbReference>
<gene>
    <name evidence="8" type="ORF">C8D93_10541</name>
</gene>
<reference evidence="8 9" key="1">
    <citation type="submission" date="2018-04" db="EMBL/GenBank/DDBJ databases">
        <title>Genomic Encyclopedia of Type Strains, Phase IV (KMG-IV): sequencing the most valuable type-strain genomes for metagenomic binning, comparative biology and taxonomic classification.</title>
        <authorList>
            <person name="Goeker M."/>
        </authorList>
    </citation>
    <scope>NUCLEOTIDE SEQUENCE [LARGE SCALE GENOMIC DNA]</scope>
    <source>
        <strain evidence="8 9">DSM 104150</strain>
    </source>
</reference>
<dbReference type="GO" id="GO:0015074">
    <property type="term" value="P:DNA integration"/>
    <property type="evidence" value="ECO:0007669"/>
    <property type="project" value="UniProtKB-KW"/>
</dbReference>
<dbReference type="PROSITE" id="PS51900">
    <property type="entry name" value="CB"/>
    <property type="match status" value="1"/>
</dbReference>
<keyword evidence="9" id="KW-1185">Reference proteome</keyword>
<dbReference type="RefSeq" id="WP_110265340.1">
    <property type="nucleotide sequence ID" value="NZ_CAWNXA010000005.1"/>
</dbReference>
<feature type="domain" description="Core-binding (CB)" evidence="7">
    <location>
        <begin position="98"/>
        <end position="179"/>
    </location>
</feature>
<keyword evidence="2" id="KW-0229">DNA integration</keyword>
<protein>
    <submittedName>
        <fullName evidence="8">Integrase</fullName>
    </submittedName>
</protein>
<dbReference type="SUPFAM" id="SSF56349">
    <property type="entry name" value="DNA breaking-rejoining enzymes"/>
    <property type="match status" value="1"/>
</dbReference>
<dbReference type="InterPro" id="IPR053876">
    <property type="entry name" value="Phage_int_M"/>
</dbReference>
<dbReference type="Pfam" id="PF22022">
    <property type="entry name" value="Phage_int_M"/>
    <property type="match status" value="1"/>
</dbReference>
<feature type="domain" description="Tyr recombinase" evidence="6">
    <location>
        <begin position="202"/>
        <end position="387"/>
    </location>
</feature>
<organism evidence="8 9">
    <name type="scientific">Sinimarinibacterium flocculans</name>
    <dbReference type="NCBI Taxonomy" id="985250"/>
    <lineage>
        <taxon>Bacteria</taxon>
        <taxon>Pseudomonadati</taxon>
        <taxon>Pseudomonadota</taxon>
        <taxon>Gammaproteobacteria</taxon>
        <taxon>Nevskiales</taxon>
        <taxon>Nevskiaceae</taxon>
        <taxon>Sinimarinibacterium</taxon>
    </lineage>
</organism>
<accession>A0A318E7L9</accession>
<keyword evidence="4" id="KW-0233">DNA recombination</keyword>
<name>A0A318E7L9_9GAMM</name>
<dbReference type="GO" id="GO:0006310">
    <property type="term" value="P:DNA recombination"/>
    <property type="evidence" value="ECO:0007669"/>
    <property type="project" value="UniProtKB-KW"/>
</dbReference>